<dbReference type="InterPro" id="IPR041497">
    <property type="entry name" value="Thump-like"/>
</dbReference>
<dbReference type="SUPFAM" id="SSF53335">
    <property type="entry name" value="S-adenosyl-L-methionine-dependent methyltransferases"/>
    <property type="match status" value="1"/>
</dbReference>
<dbReference type="Gene3D" id="3.40.50.150">
    <property type="entry name" value="Vaccinia Virus protein VP39"/>
    <property type="match status" value="1"/>
</dbReference>
<comment type="caution">
    <text evidence="3">The sequence shown here is derived from an EMBL/GenBank/DDBJ whole genome shotgun (WGS) entry which is preliminary data.</text>
</comment>
<dbReference type="Gene3D" id="1.10.10.1110">
    <property type="entry name" value="Methyltransferase PG1098, N-terminal domain"/>
    <property type="match status" value="1"/>
</dbReference>
<protein>
    <recommendedName>
        <fullName evidence="5">Class I SAM-dependent methyltransferase</fullName>
    </recommendedName>
</protein>
<feature type="domain" description="THUMP-like" evidence="1">
    <location>
        <begin position="322"/>
        <end position="390"/>
    </location>
</feature>
<dbReference type="EMBL" id="BMWP01000001">
    <property type="protein sequence ID" value="GGW22161.1"/>
    <property type="molecule type" value="Genomic_DNA"/>
</dbReference>
<evidence type="ECO:0000313" key="4">
    <source>
        <dbReference type="Proteomes" id="UP000634668"/>
    </source>
</evidence>
<reference evidence="3" key="2">
    <citation type="submission" date="2020-09" db="EMBL/GenBank/DDBJ databases">
        <authorList>
            <person name="Sun Q."/>
            <person name="Kim S."/>
        </authorList>
    </citation>
    <scope>NUCLEOTIDE SEQUENCE</scope>
    <source>
        <strain evidence="3">KCTC 12113</strain>
    </source>
</reference>
<feature type="domain" description="PG-1098 ferredoxin-like" evidence="2">
    <location>
        <begin position="279"/>
        <end position="321"/>
    </location>
</feature>
<gene>
    <name evidence="3" type="ORF">GCM10007383_01700</name>
</gene>
<dbReference type="AlphaFoldDB" id="A0A918MG11"/>
<accession>A0A918MG11</accession>
<proteinExistence type="predicted"/>
<evidence type="ECO:0000313" key="3">
    <source>
        <dbReference type="EMBL" id="GGW22161.1"/>
    </source>
</evidence>
<keyword evidence="4" id="KW-1185">Reference proteome</keyword>
<evidence type="ECO:0000259" key="1">
    <source>
        <dbReference type="Pfam" id="PF18096"/>
    </source>
</evidence>
<dbReference type="InterPro" id="IPR029063">
    <property type="entry name" value="SAM-dependent_MTases_sf"/>
</dbReference>
<evidence type="ECO:0000259" key="2">
    <source>
        <dbReference type="Pfam" id="PF22013"/>
    </source>
</evidence>
<dbReference type="CDD" id="cd02440">
    <property type="entry name" value="AdoMet_MTases"/>
    <property type="match status" value="1"/>
</dbReference>
<dbReference type="InterPro" id="IPR054168">
    <property type="entry name" value="PG_1098_Fer"/>
</dbReference>
<dbReference type="Pfam" id="PF22013">
    <property type="entry name" value="PG_1098_Fer"/>
    <property type="match status" value="1"/>
</dbReference>
<dbReference type="Pfam" id="PF18096">
    <property type="entry name" value="Thump_like"/>
    <property type="match status" value="1"/>
</dbReference>
<reference evidence="3" key="1">
    <citation type="journal article" date="2014" name="Int. J. Syst. Evol. Microbiol.">
        <title>Complete genome sequence of Corynebacterium casei LMG S-19264T (=DSM 44701T), isolated from a smear-ripened cheese.</title>
        <authorList>
            <consortium name="US DOE Joint Genome Institute (JGI-PGF)"/>
            <person name="Walter F."/>
            <person name="Albersmeier A."/>
            <person name="Kalinowski J."/>
            <person name="Ruckert C."/>
        </authorList>
    </citation>
    <scope>NUCLEOTIDE SEQUENCE</scope>
    <source>
        <strain evidence="3">KCTC 12113</strain>
    </source>
</reference>
<evidence type="ECO:0008006" key="5">
    <source>
        <dbReference type="Google" id="ProtNLM"/>
    </source>
</evidence>
<sequence>MNKDILNTGTQDFINNNLTTDTMSVLLKDHGFEGVTSKEIVQQIEAKNKCKEKLPTWFKTPLIYYPEKLHIEQTSSEATAQYKAEISSGKSLLDVTGGLGVDSYYFSLRIDRVIHSEINPKLAEIAAYNFKVLGRDNIKTLTTDGLEFLKNSDSHFDWIYVDPSRRNNVKGKVFMLADCLPNVPENLDLLFASAKNIMIKTAPLLDISAGILELRSVKEIHVVALKNEVKELLWILERGCQGEIEIKTVNLTSTERETFNFKLNNEAIASPGYSDPQSYLYEPNSAILKSGAFKTIAESFGVNKLHEHSHLYTNNQLLDFPGRRFTIEGVFPYHKKAISSLDISKANITTRNFPVSVSDIRKKFKIKDGGTTYLFFTTDMHGNKIVLNCAKV</sequence>
<dbReference type="Proteomes" id="UP000634668">
    <property type="component" value="Unassembled WGS sequence"/>
</dbReference>
<organism evidence="3 4">
    <name type="scientific">Arenibacter certesii</name>
    <dbReference type="NCBI Taxonomy" id="228955"/>
    <lineage>
        <taxon>Bacteria</taxon>
        <taxon>Pseudomonadati</taxon>
        <taxon>Bacteroidota</taxon>
        <taxon>Flavobacteriia</taxon>
        <taxon>Flavobacteriales</taxon>
        <taxon>Flavobacteriaceae</taxon>
        <taxon>Arenibacter</taxon>
    </lineage>
</organism>
<name>A0A918MG11_9FLAO</name>